<reference evidence="1" key="1">
    <citation type="journal article" date="2021" name="Proc. Natl. Acad. Sci. U.S.A.">
        <title>A Catalog of Tens of Thousands of Viruses from Human Metagenomes Reveals Hidden Associations with Chronic Diseases.</title>
        <authorList>
            <person name="Tisza M.J."/>
            <person name="Buck C.B."/>
        </authorList>
    </citation>
    <scope>NUCLEOTIDE SEQUENCE</scope>
    <source>
        <strain evidence="1">CtHaT25</strain>
    </source>
</reference>
<keyword evidence="1" id="KW-0238">DNA-binding</keyword>
<accession>A0A8S5NA95</accession>
<sequence>MRCMKREEAALFFGNLVLLGRALGISPSAISQWPETLTIRQQDEVIGAAIRLNKITPEQARELCNERQGNERGASDAH</sequence>
<dbReference type="Gene3D" id="1.10.260.40">
    <property type="entry name" value="lambda repressor-like DNA-binding domains"/>
    <property type="match status" value="1"/>
</dbReference>
<name>A0A8S5NA95_9CAUD</name>
<dbReference type="EMBL" id="BK015105">
    <property type="protein sequence ID" value="DAD91162.1"/>
    <property type="molecule type" value="Genomic_DNA"/>
</dbReference>
<proteinExistence type="predicted"/>
<dbReference type="GO" id="GO:0003677">
    <property type="term" value="F:DNA binding"/>
    <property type="evidence" value="ECO:0007669"/>
    <property type="project" value="UniProtKB-KW"/>
</dbReference>
<evidence type="ECO:0000313" key="1">
    <source>
        <dbReference type="EMBL" id="DAD91162.1"/>
    </source>
</evidence>
<organism evidence="1">
    <name type="scientific">Myoviridae sp. ctHaT25</name>
    <dbReference type="NCBI Taxonomy" id="2826635"/>
    <lineage>
        <taxon>Viruses</taxon>
        <taxon>Duplodnaviria</taxon>
        <taxon>Heunggongvirae</taxon>
        <taxon>Uroviricota</taxon>
        <taxon>Caudoviricetes</taxon>
    </lineage>
</organism>
<dbReference type="InterPro" id="IPR010982">
    <property type="entry name" value="Lambda_DNA-bd_dom_sf"/>
</dbReference>
<protein>
    <submittedName>
        <fullName evidence="1">DNA-binding transcriptional regulator</fullName>
    </submittedName>
</protein>